<keyword evidence="1" id="KW-0472">Membrane</keyword>
<dbReference type="Proteomes" id="UP000078561">
    <property type="component" value="Unassembled WGS sequence"/>
</dbReference>
<keyword evidence="3" id="KW-1185">Reference proteome</keyword>
<sequence length="128" mass="14060">MYMPLGSLKLLVGIGTGLHKCANSIGTTIIAVLVGYVQDLTYHDGDASDDTSDLRNQYDGVMILYLCLGCGLTFLAVALWWMDRRQLSGWLQADKKDREHRIEAILAVSSDEKNQAPDLSTIGSQVLD</sequence>
<keyword evidence="1" id="KW-0812">Transmembrane</keyword>
<keyword evidence="1" id="KW-1133">Transmembrane helix</keyword>
<protein>
    <submittedName>
        <fullName evidence="2">Uncharacterized protein</fullName>
    </submittedName>
</protein>
<organism evidence="2">
    <name type="scientific">Absidia glauca</name>
    <name type="common">Pin mould</name>
    <dbReference type="NCBI Taxonomy" id="4829"/>
    <lineage>
        <taxon>Eukaryota</taxon>
        <taxon>Fungi</taxon>
        <taxon>Fungi incertae sedis</taxon>
        <taxon>Mucoromycota</taxon>
        <taxon>Mucoromycotina</taxon>
        <taxon>Mucoromycetes</taxon>
        <taxon>Mucorales</taxon>
        <taxon>Cunninghamellaceae</taxon>
        <taxon>Absidia</taxon>
    </lineage>
</organism>
<gene>
    <name evidence="2" type="primary">ABSGL_11628.1 scaffold 12295</name>
</gene>
<dbReference type="OrthoDB" id="424834at2759"/>
<reference evidence="2" key="1">
    <citation type="submission" date="2016-04" db="EMBL/GenBank/DDBJ databases">
        <authorList>
            <person name="Evans L.H."/>
            <person name="Alamgir A."/>
            <person name="Owens N."/>
            <person name="Weber N.D."/>
            <person name="Virtaneva K."/>
            <person name="Barbian K."/>
            <person name="Babar A."/>
            <person name="Rosenke K."/>
        </authorList>
    </citation>
    <scope>NUCLEOTIDE SEQUENCE [LARGE SCALE GENOMIC DNA]</scope>
    <source>
        <strain evidence="2">CBS 101.48</strain>
    </source>
</reference>
<evidence type="ECO:0000256" key="1">
    <source>
        <dbReference type="SAM" id="Phobius"/>
    </source>
</evidence>
<dbReference type="EMBL" id="LT554468">
    <property type="protein sequence ID" value="SAM05753.1"/>
    <property type="molecule type" value="Genomic_DNA"/>
</dbReference>
<name>A0A163KB15_ABSGL</name>
<proteinExistence type="predicted"/>
<accession>A0A163KB15</accession>
<dbReference type="InParanoid" id="A0A163KB15"/>
<feature type="transmembrane region" description="Helical" evidence="1">
    <location>
        <begin position="62"/>
        <end position="82"/>
    </location>
</feature>
<dbReference type="AlphaFoldDB" id="A0A163KB15"/>
<evidence type="ECO:0000313" key="3">
    <source>
        <dbReference type="Proteomes" id="UP000078561"/>
    </source>
</evidence>
<dbReference type="STRING" id="4829.A0A163KB15"/>
<evidence type="ECO:0000313" key="2">
    <source>
        <dbReference type="EMBL" id="SAM05753.1"/>
    </source>
</evidence>